<dbReference type="STRING" id="483218.BACPEC_03294"/>
<comment type="caution">
    <text evidence="3">The sequence shown here is derived from an EMBL/GenBank/DDBJ whole genome shotgun (WGS) entry which is preliminary data.</text>
</comment>
<feature type="region of interest" description="Disordered" evidence="2">
    <location>
        <begin position="208"/>
        <end position="232"/>
    </location>
</feature>
<dbReference type="Gene3D" id="3.30.70.1950">
    <property type="match status" value="1"/>
</dbReference>
<dbReference type="EMBL" id="ABVQ01000037">
    <property type="protein sequence ID" value="EEC56785.1"/>
    <property type="molecule type" value="Genomic_DNA"/>
</dbReference>
<evidence type="ECO:0008006" key="5">
    <source>
        <dbReference type="Google" id="ProtNLM"/>
    </source>
</evidence>
<dbReference type="Proteomes" id="UP000003136">
    <property type="component" value="Unassembled WGS sequence"/>
</dbReference>
<reference evidence="3 4" key="1">
    <citation type="submission" date="2008-11" db="EMBL/GenBank/DDBJ databases">
        <title>Draft genome sequence of Bacteroides pectinophilus (ATCC 43243).</title>
        <authorList>
            <person name="Sudarsanam P."/>
            <person name="Ley R."/>
            <person name="Guruge J."/>
            <person name="Turnbaugh P.J."/>
            <person name="Mahowald M."/>
            <person name="Liep D."/>
            <person name="Gordon J."/>
        </authorList>
    </citation>
    <scope>NUCLEOTIDE SEQUENCE [LARGE SCALE GENOMIC DNA]</scope>
    <source>
        <strain evidence="3 4">ATCC 43243</strain>
    </source>
</reference>
<sequence>MHIKICGFVTDINKYNQNGSDAVMKIEKLSEKQIRCILDKADLADRHLKLSELAYGTEKAKELFRDMMRQASYEFGFDAENMPLMIEAIPVSSECIVLVITKVDDPEELDTRFSRFTPDEEYDPDDFGDDIEDIGDMSDDMSDDYADYSVPDNADDNNGADDVISLFNKVREYLNKNVVPVDSDAEGSSSFVPFNQSLKGTSDSKNDITGTVSHFQTGSGPADSSAGFSHRDNPGQPVQLNRIFSFDSLDTICEAAGIIAGIYDDRSTLYKDPSSGRYYLFIERTKCSPTDFNKVCNILTEFGRREHPGYASSNFFAEHYELLIKDNAIRKLATI</sequence>
<reference evidence="3 4" key="2">
    <citation type="submission" date="2008-11" db="EMBL/GenBank/DDBJ databases">
        <authorList>
            <person name="Fulton L."/>
            <person name="Clifton S."/>
            <person name="Fulton B."/>
            <person name="Xu J."/>
            <person name="Minx P."/>
            <person name="Pepin K.H."/>
            <person name="Johnson M."/>
            <person name="Bhonagiri V."/>
            <person name="Nash W.E."/>
            <person name="Mardis E.R."/>
            <person name="Wilson R.K."/>
        </authorList>
    </citation>
    <scope>NUCLEOTIDE SEQUENCE [LARGE SCALE GENOMIC DNA]</scope>
    <source>
        <strain evidence="3 4">ATCC 43243</strain>
    </source>
</reference>
<gene>
    <name evidence="3" type="ORF">BACPEC_03294</name>
</gene>
<organism evidence="3 4">
    <name type="scientific">[Bacteroides] pectinophilus ATCC 43243</name>
    <dbReference type="NCBI Taxonomy" id="483218"/>
    <lineage>
        <taxon>Bacteria</taxon>
        <taxon>Bacillati</taxon>
        <taxon>Bacillota</taxon>
        <taxon>Clostridia</taxon>
        <taxon>Eubacteriales</taxon>
    </lineage>
</organism>
<evidence type="ECO:0000256" key="2">
    <source>
        <dbReference type="SAM" id="MobiDB-lite"/>
    </source>
</evidence>
<dbReference type="Pfam" id="PF05389">
    <property type="entry name" value="MecA"/>
    <property type="match status" value="1"/>
</dbReference>
<proteinExistence type="inferred from homology"/>
<dbReference type="InterPro" id="IPR008681">
    <property type="entry name" value="Neg-reg_MecA"/>
</dbReference>
<feature type="compositionally biased region" description="Polar residues" evidence="2">
    <location>
        <begin position="208"/>
        <end position="219"/>
    </location>
</feature>
<dbReference type="InterPro" id="IPR038471">
    <property type="entry name" value="MecA_C_sf"/>
</dbReference>
<dbReference type="eggNOG" id="COG4862">
    <property type="taxonomic scope" value="Bacteria"/>
</dbReference>
<accession>B7AX44</accession>
<evidence type="ECO:0000256" key="1">
    <source>
        <dbReference type="ARBA" id="ARBA00005397"/>
    </source>
</evidence>
<evidence type="ECO:0000313" key="3">
    <source>
        <dbReference type="EMBL" id="EEC56785.1"/>
    </source>
</evidence>
<dbReference type="PANTHER" id="PTHR39161">
    <property type="entry name" value="ADAPTER PROTEIN MECA"/>
    <property type="match status" value="1"/>
</dbReference>
<protein>
    <recommendedName>
        <fullName evidence="5">Adaptor protein MecA</fullName>
    </recommendedName>
</protein>
<comment type="similarity">
    <text evidence="1">Belongs to the MecA family.</text>
</comment>
<dbReference type="PANTHER" id="PTHR39161:SF2">
    <property type="entry name" value="ADAPTER PROTEIN MECA 2"/>
    <property type="match status" value="1"/>
</dbReference>
<name>B7AX44_9FIRM</name>
<dbReference type="HOGENOM" id="CLU_071496_0_0_9"/>
<dbReference type="AlphaFoldDB" id="B7AX44"/>
<evidence type="ECO:0000313" key="4">
    <source>
        <dbReference type="Proteomes" id="UP000003136"/>
    </source>
</evidence>
<keyword evidence="4" id="KW-1185">Reference proteome</keyword>